<dbReference type="Proteomes" id="UP001221757">
    <property type="component" value="Unassembled WGS sequence"/>
</dbReference>
<evidence type="ECO:0000313" key="2">
    <source>
        <dbReference type="EMBL" id="KAJ7679626.1"/>
    </source>
</evidence>
<gene>
    <name evidence="2" type="ORF">B0H17DRAFT_1139153</name>
</gene>
<feature type="compositionally biased region" description="Basic and acidic residues" evidence="1">
    <location>
        <begin position="512"/>
        <end position="524"/>
    </location>
</feature>
<evidence type="ECO:0000313" key="3">
    <source>
        <dbReference type="Proteomes" id="UP001221757"/>
    </source>
</evidence>
<feature type="region of interest" description="Disordered" evidence="1">
    <location>
        <begin position="480"/>
        <end position="532"/>
    </location>
</feature>
<feature type="region of interest" description="Disordered" evidence="1">
    <location>
        <begin position="159"/>
        <end position="191"/>
    </location>
</feature>
<sequence>MPEDIPKNPDINMSDEYAPLIPGAKQYLYKVHGFNIDNALLGLEPNLVQPTLHLIDGNGNLLRTASPTRMPALPTFDPYFGFNLDEIDFDSLGLVDTSTAPVLSMDDYAFLNSFTTPAITENPIITTSTLGAAAHPVPNAGTSMGGSMGIFAVTTNTTTASKIRKSGEQGGARRRRQRAPPAPRVRPPLPNSSVLLSRWATERALLEATASTYGGAAIFGCHRDAEGPAIGLINVGCFGKTKYGTSKSSSIPSTEKAREAGMGALKFVTKGIVSVGNSAQNEVMNEAWSSEADKTLVQFCQTPLAITFASAYHPGANAGPVGTGWPMILFASKLVNMARRPQHKSRQIFTVHMGGNSAAVREQNAVLNRAETCGIADTRALSSLSSRQAQASIPTDEDRREDQRKSRESHVAEGTSGLRSLKFAAFELYAALRTSTQRVEREHDSTASGWKRARCKAANRNQRPLRVPCNFSESEVMNRRVKRVNEPRSNREKRRNHSLLSNRTRPLLSNGSDDHDDGHFDPPDHSGSSDLWKEGSVILRARNTVLGEMR</sequence>
<keyword evidence="3" id="KW-1185">Reference proteome</keyword>
<comment type="caution">
    <text evidence="2">The sequence shown here is derived from an EMBL/GenBank/DDBJ whole genome shotgun (WGS) entry which is preliminary data.</text>
</comment>
<reference evidence="2" key="1">
    <citation type="submission" date="2023-03" db="EMBL/GenBank/DDBJ databases">
        <title>Massive genome expansion in bonnet fungi (Mycena s.s.) driven by repeated elements and novel gene families across ecological guilds.</title>
        <authorList>
            <consortium name="Lawrence Berkeley National Laboratory"/>
            <person name="Harder C.B."/>
            <person name="Miyauchi S."/>
            <person name="Viragh M."/>
            <person name="Kuo A."/>
            <person name="Thoen E."/>
            <person name="Andreopoulos B."/>
            <person name="Lu D."/>
            <person name="Skrede I."/>
            <person name="Drula E."/>
            <person name="Henrissat B."/>
            <person name="Morin E."/>
            <person name="Kohler A."/>
            <person name="Barry K."/>
            <person name="LaButti K."/>
            <person name="Morin E."/>
            <person name="Salamov A."/>
            <person name="Lipzen A."/>
            <person name="Mereny Z."/>
            <person name="Hegedus B."/>
            <person name="Baldrian P."/>
            <person name="Stursova M."/>
            <person name="Weitz H."/>
            <person name="Taylor A."/>
            <person name="Grigoriev I.V."/>
            <person name="Nagy L.G."/>
            <person name="Martin F."/>
            <person name="Kauserud H."/>
        </authorList>
    </citation>
    <scope>NUCLEOTIDE SEQUENCE</scope>
    <source>
        <strain evidence="2">CBHHK067</strain>
    </source>
</reference>
<organism evidence="2 3">
    <name type="scientific">Mycena rosella</name>
    <name type="common">Pink bonnet</name>
    <name type="synonym">Agaricus rosellus</name>
    <dbReference type="NCBI Taxonomy" id="1033263"/>
    <lineage>
        <taxon>Eukaryota</taxon>
        <taxon>Fungi</taxon>
        <taxon>Dikarya</taxon>
        <taxon>Basidiomycota</taxon>
        <taxon>Agaricomycotina</taxon>
        <taxon>Agaricomycetes</taxon>
        <taxon>Agaricomycetidae</taxon>
        <taxon>Agaricales</taxon>
        <taxon>Marasmiineae</taxon>
        <taxon>Mycenaceae</taxon>
        <taxon>Mycena</taxon>
    </lineage>
</organism>
<feature type="compositionally biased region" description="Basic and acidic residues" evidence="1">
    <location>
        <begin position="396"/>
        <end position="411"/>
    </location>
</feature>
<name>A0AAD7D4W1_MYCRO</name>
<proteinExistence type="predicted"/>
<feature type="region of interest" description="Disordered" evidence="1">
    <location>
        <begin position="384"/>
        <end position="414"/>
    </location>
</feature>
<accession>A0AAD7D4W1</accession>
<protein>
    <submittedName>
        <fullName evidence="2">Uncharacterized protein</fullName>
    </submittedName>
</protein>
<dbReference type="AlphaFoldDB" id="A0AAD7D4W1"/>
<feature type="compositionally biased region" description="Polar residues" evidence="1">
    <location>
        <begin position="498"/>
        <end position="510"/>
    </location>
</feature>
<evidence type="ECO:0000256" key="1">
    <source>
        <dbReference type="SAM" id="MobiDB-lite"/>
    </source>
</evidence>
<dbReference type="EMBL" id="JARKIE010000130">
    <property type="protein sequence ID" value="KAJ7679626.1"/>
    <property type="molecule type" value="Genomic_DNA"/>
</dbReference>
<feature type="compositionally biased region" description="Pro residues" evidence="1">
    <location>
        <begin position="180"/>
        <end position="190"/>
    </location>
</feature>